<dbReference type="InParanoid" id="A0A7X0JRA7"/>
<dbReference type="Gene3D" id="2.40.350.10">
    <property type="entry name" value="SO1590-like"/>
    <property type="match status" value="1"/>
</dbReference>
<dbReference type="InterPro" id="IPR021607">
    <property type="entry name" value="DUF3224"/>
</dbReference>
<evidence type="ECO:0000313" key="2">
    <source>
        <dbReference type="Proteomes" id="UP000528457"/>
    </source>
</evidence>
<keyword evidence="2" id="KW-1185">Reference proteome</keyword>
<evidence type="ECO:0008006" key="3">
    <source>
        <dbReference type="Google" id="ProtNLM"/>
    </source>
</evidence>
<reference evidence="1 2" key="1">
    <citation type="submission" date="2020-08" db="EMBL/GenBank/DDBJ databases">
        <title>Genomic Encyclopedia of Type Strains, Phase IV (KMG-IV): sequencing the most valuable type-strain genomes for metagenomic binning, comparative biology and taxonomic classification.</title>
        <authorList>
            <person name="Goeker M."/>
        </authorList>
    </citation>
    <scope>NUCLEOTIDE SEQUENCE [LARGE SCALE GENOMIC DNA]</scope>
    <source>
        <strain evidence="1 2">DSM 22368</strain>
    </source>
</reference>
<sequence length="130" mass="14533">MALTINAQVQVQQWDEHEYMEGTNIHKQSQADIKQRYSGDLEGSSELRYLMSYPDETQAKFVGFEHVSGDWQGKPFGLVLEHHGEFKNGVASSQFEVLSASGAFAHHLGHGRFAAGKGGSFSFELELEER</sequence>
<dbReference type="RefSeq" id="WP_166850107.1">
    <property type="nucleotide sequence ID" value="NZ_JAAONY010000001.1"/>
</dbReference>
<gene>
    <name evidence="1" type="ORF">HNR48_001121</name>
</gene>
<dbReference type="Proteomes" id="UP000528457">
    <property type="component" value="Unassembled WGS sequence"/>
</dbReference>
<accession>A0A7X0JRA7</accession>
<dbReference type="AlphaFoldDB" id="A0A7X0JRA7"/>
<proteinExistence type="predicted"/>
<organism evidence="1 2">
    <name type="scientific">Pseudoteredinibacter isoporae</name>
    <dbReference type="NCBI Taxonomy" id="570281"/>
    <lineage>
        <taxon>Bacteria</taxon>
        <taxon>Pseudomonadati</taxon>
        <taxon>Pseudomonadota</taxon>
        <taxon>Gammaproteobacteria</taxon>
        <taxon>Cellvibrionales</taxon>
        <taxon>Cellvibrionaceae</taxon>
        <taxon>Pseudoteredinibacter</taxon>
    </lineage>
</organism>
<dbReference type="InterPro" id="IPR023159">
    <property type="entry name" value="SO1590-like_sf"/>
</dbReference>
<dbReference type="Pfam" id="PF11528">
    <property type="entry name" value="DUF3224"/>
    <property type="match status" value="1"/>
</dbReference>
<name>A0A7X0JRA7_9GAMM</name>
<comment type="caution">
    <text evidence="1">The sequence shown here is derived from an EMBL/GenBank/DDBJ whole genome shotgun (WGS) entry which is preliminary data.</text>
</comment>
<protein>
    <recommendedName>
        <fullName evidence="3">DUF3224 domain-containing protein</fullName>
    </recommendedName>
</protein>
<dbReference type="EMBL" id="JACHHT010000001">
    <property type="protein sequence ID" value="MBB6520843.1"/>
    <property type="molecule type" value="Genomic_DNA"/>
</dbReference>
<evidence type="ECO:0000313" key="1">
    <source>
        <dbReference type="EMBL" id="MBB6520843.1"/>
    </source>
</evidence>
<dbReference type="SUPFAM" id="SSF159238">
    <property type="entry name" value="SO1590-like"/>
    <property type="match status" value="1"/>
</dbReference>